<dbReference type="GO" id="GO:0016987">
    <property type="term" value="F:sigma factor activity"/>
    <property type="evidence" value="ECO:0007669"/>
    <property type="project" value="UniProtKB-KW"/>
</dbReference>
<dbReference type="GO" id="GO:0003677">
    <property type="term" value="F:DNA binding"/>
    <property type="evidence" value="ECO:0007669"/>
    <property type="project" value="InterPro"/>
</dbReference>
<sequence length="190" mass="21592">MGSVDQRGVAWFTAVYEEHYDAVRRYVLRRLRDPSASEELTQEVFVITWRRRTRAPEHCLPWLYGIARRVLANDRRAGRTRPALVSLPGDDVLRDRREDPARGAQHVDVHRAMDALSETDREILRLVGWEGLDVGDAARVLGRARGTVRVRLFRARRRLAKALENPASDRENGASAPSPAVIEPLEESHA</sequence>
<evidence type="ECO:0000259" key="7">
    <source>
        <dbReference type="Pfam" id="PF08281"/>
    </source>
</evidence>
<keyword evidence="9" id="KW-1185">Reference proteome</keyword>
<dbReference type="PANTHER" id="PTHR43133:SF25">
    <property type="entry name" value="RNA POLYMERASE SIGMA FACTOR RFAY-RELATED"/>
    <property type="match status" value="1"/>
</dbReference>
<dbReference type="InterPro" id="IPR013249">
    <property type="entry name" value="RNA_pol_sigma70_r4_t2"/>
</dbReference>
<dbReference type="InterPro" id="IPR013325">
    <property type="entry name" value="RNA_pol_sigma_r2"/>
</dbReference>
<dbReference type="InterPro" id="IPR039425">
    <property type="entry name" value="RNA_pol_sigma-70-like"/>
</dbReference>
<evidence type="ECO:0000256" key="4">
    <source>
        <dbReference type="ARBA" id="ARBA00023163"/>
    </source>
</evidence>
<dbReference type="EMBL" id="FPAT01000013">
    <property type="protein sequence ID" value="SFT92580.1"/>
    <property type="molecule type" value="Genomic_DNA"/>
</dbReference>
<dbReference type="RefSeq" id="WP_092980706.1">
    <property type="nucleotide sequence ID" value="NZ_FPAT01000013.1"/>
</dbReference>
<evidence type="ECO:0000256" key="5">
    <source>
        <dbReference type="SAM" id="MobiDB-lite"/>
    </source>
</evidence>
<dbReference type="Gene3D" id="1.10.10.10">
    <property type="entry name" value="Winged helix-like DNA-binding domain superfamily/Winged helix DNA-binding domain"/>
    <property type="match status" value="1"/>
</dbReference>
<dbReference type="STRING" id="995060.SAMN04487904_113109"/>
<accession>A0A1I7BZI5</accession>
<keyword evidence="4" id="KW-0804">Transcription</keyword>
<dbReference type="InterPro" id="IPR014284">
    <property type="entry name" value="RNA_pol_sigma-70_dom"/>
</dbReference>
<dbReference type="Gene3D" id="1.10.1740.10">
    <property type="match status" value="1"/>
</dbReference>
<dbReference type="GO" id="GO:0006352">
    <property type="term" value="P:DNA-templated transcription initiation"/>
    <property type="evidence" value="ECO:0007669"/>
    <property type="project" value="InterPro"/>
</dbReference>
<feature type="domain" description="RNA polymerase sigma-70 region 2" evidence="6">
    <location>
        <begin position="16"/>
        <end position="78"/>
    </location>
</feature>
<dbReference type="SUPFAM" id="SSF88659">
    <property type="entry name" value="Sigma3 and sigma4 domains of RNA polymerase sigma factors"/>
    <property type="match status" value="1"/>
</dbReference>
<evidence type="ECO:0000256" key="3">
    <source>
        <dbReference type="ARBA" id="ARBA00023082"/>
    </source>
</evidence>
<dbReference type="InterPro" id="IPR007627">
    <property type="entry name" value="RNA_pol_sigma70_r2"/>
</dbReference>
<dbReference type="NCBIfam" id="TIGR02937">
    <property type="entry name" value="sigma70-ECF"/>
    <property type="match status" value="1"/>
</dbReference>
<dbReference type="Proteomes" id="UP000199165">
    <property type="component" value="Unassembled WGS sequence"/>
</dbReference>
<proteinExistence type="inferred from homology"/>
<dbReference type="PANTHER" id="PTHR43133">
    <property type="entry name" value="RNA POLYMERASE ECF-TYPE SIGMA FACTO"/>
    <property type="match status" value="1"/>
</dbReference>
<gene>
    <name evidence="8" type="ORF">SAMN04487904_113109</name>
</gene>
<feature type="region of interest" description="Disordered" evidence="5">
    <location>
        <begin position="164"/>
        <end position="190"/>
    </location>
</feature>
<keyword evidence="2" id="KW-0805">Transcription regulation</keyword>
<feature type="domain" description="RNA polymerase sigma factor 70 region 4 type 2" evidence="7">
    <location>
        <begin position="108"/>
        <end position="159"/>
    </location>
</feature>
<name>A0A1I7BZI5_9ACTN</name>
<evidence type="ECO:0000313" key="8">
    <source>
        <dbReference type="EMBL" id="SFT92580.1"/>
    </source>
</evidence>
<evidence type="ECO:0000259" key="6">
    <source>
        <dbReference type="Pfam" id="PF04542"/>
    </source>
</evidence>
<comment type="similarity">
    <text evidence="1">Belongs to the sigma-70 factor family. ECF subfamily.</text>
</comment>
<dbReference type="InterPro" id="IPR013324">
    <property type="entry name" value="RNA_pol_sigma_r3/r4-like"/>
</dbReference>
<evidence type="ECO:0000256" key="1">
    <source>
        <dbReference type="ARBA" id="ARBA00010641"/>
    </source>
</evidence>
<dbReference type="AlphaFoldDB" id="A0A1I7BZI5"/>
<dbReference type="Pfam" id="PF08281">
    <property type="entry name" value="Sigma70_r4_2"/>
    <property type="match status" value="1"/>
</dbReference>
<dbReference type="SUPFAM" id="SSF88946">
    <property type="entry name" value="Sigma2 domain of RNA polymerase sigma factors"/>
    <property type="match status" value="1"/>
</dbReference>
<evidence type="ECO:0000256" key="2">
    <source>
        <dbReference type="ARBA" id="ARBA00023015"/>
    </source>
</evidence>
<dbReference type="Pfam" id="PF04542">
    <property type="entry name" value="Sigma70_r2"/>
    <property type="match status" value="1"/>
</dbReference>
<protein>
    <submittedName>
        <fullName evidence="8">RNA polymerase sigma-70 factor, ECF subfamily</fullName>
    </submittedName>
</protein>
<organism evidence="8 9">
    <name type="scientific">Actinopolyspora righensis</name>
    <dbReference type="NCBI Taxonomy" id="995060"/>
    <lineage>
        <taxon>Bacteria</taxon>
        <taxon>Bacillati</taxon>
        <taxon>Actinomycetota</taxon>
        <taxon>Actinomycetes</taxon>
        <taxon>Actinopolysporales</taxon>
        <taxon>Actinopolysporaceae</taxon>
        <taxon>Actinopolyspora</taxon>
        <taxon>Actinopolyspora alba group</taxon>
    </lineage>
</organism>
<evidence type="ECO:0000313" key="9">
    <source>
        <dbReference type="Proteomes" id="UP000199165"/>
    </source>
</evidence>
<dbReference type="InterPro" id="IPR036388">
    <property type="entry name" value="WH-like_DNA-bd_sf"/>
</dbReference>
<keyword evidence="3" id="KW-0731">Sigma factor</keyword>
<reference evidence="9" key="1">
    <citation type="submission" date="2016-10" db="EMBL/GenBank/DDBJ databases">
        <authorList>
            <person name="Varghese N."/>
            <person name="Submissions S."/>
        </authorList>
    </citation>
    <scope>NUCLEOTIDE SEQUENCE [LARGE SCALE GENOMIC DNA]</scope>
    <source>
        <strain evidence="9">DSM 45501</strain>
    </source>
</reference>